<dbReference type="InterPro" id="IPR002939">
    <property type="entry name" value="DnaJ_C"/>
</dbReference>
<dbReference type="InterPro" id="IPR044713">
    <property type="entry name" value="DNJA1/2-like"/>
</dbReference>
<protein>
    <recommendedName>
        <fullName evidence="2">Chaperone DnaJ C-terminal domain-containing protein</fullName>
    </recommendedName>
</protein>
<organism evidence="3">
    <name type="scientific">viral metagenome</name>
    <dbReference type="NCBI Taxonomy" id="1070528"/>
    <lineage>
        <taxon>unclassified sequences</taxon>
        <taxon>metagenomes</taxon>
        <taxon>organismal metagenomes</taxon>
    </lineage>
</organism>
<reference evidence="3" key="1">
    <citation type="journal article" date="2020" name="Nature">
        <title>Giant virus diversity and host interactions through global metagenomics.</title>
        <authorList>
            <person name="Schulz F."/>
            <person name="Roux S."/>
            <person name="Paez-Espino D."/>
            <person name="Jungbluth S."/>
            <person name="Walsh D.A."/>
            <person name="Denef V.J."/>
            <person name="McMahon K.D."/>
            <person name="Konstantinidis K.T."/>
            <person name="Eloe-Fadrosh E.A."/>
            <person name="Kyrpides N.C."/>
            <person name="Woyke T."/>
        </authorList>
    </citation>
    <scope>NUCLEOTIDE SEQUENCE</scope>
    <source>
        <strain evidence="3">GVMAG-M-3300027791-30</strain>
    </source>
</reference>
<sequence length="403" mass="46016">MQGANMEEIIKMAQQVASNIAKNQTEPLDPQNMDMGKVISQVTQSVSKMITPEMIEKMSGSSINSVSGDDMSMGKVSKKTKSKIQFDKPNEEEDTKKVKKNVSSSSIEELDESDTECQPLAPRTKDLHFTLNVTLEELYSGKVKKLAVRRKRLITDGKKKTQTEEKKKISVNIEPGMFDEQVITFNKQADEKEGYETGDIVITLCCAEHDEYEREGNNLLIEKEISLSEAYDCQMTITHLDGREINISSSSINVFGEEIESYRKLKNFGMPVYGSENIYGDLIIKFKPVLPDNLTSEQLQTLKELFPKVNNKKELPQEQEYELEIATESDFEYSDSEDDSEYSDSEEDDSEYDDDEEGDEEGEEEGEEDEEEEKEEKEEEKEEKEEEEEKSKSKSKSKSRGKK</sequence>
<accession>A0A6C0LI19</accession>
<dbReference type="GO" id="GO:0030544">
    <property type="term" value="F:Hsp70 protein binding"/>
    <property type="evidence" value="ECO:0007669"/>
    <property type="project" value="InterPro"/>
</dbReference>
<dbReference type="GO" id="GO:0006457">
    <property type="term" value="P:protein folding"/>
    <property type="evidence" value="ECO:0007669"/>
    <property type="project" value="InterPro"/>
</dbReference>
<feature type="compositionally biased region" description="Basic residues" evidence="1">
    <location>
        <begin position="393"/>
        <end position="403"/>
    </location>
</feature>
<feature type="region of interest" description="Disordered" evidence="1">
    <location>
        <begin position="59"/>
        <end position="118"/>
    </location>
</feature>
<dbReference type="InterPro" id="IPR008971">
    <property type="entry name" value="HSP40/DnaJ_pept-bd"/>
</dbReference>
<dbReference type="EMBL" id="MN740474">
    <property type="protein sequence ID" value="QHU28802.1"/>
    <property type="molecule type" value="Genomic_DNA"/>
</dbReference>
<dbReference type="GO" id="GO:0051082">
    <property type="term" value="F:unfolded protein binding"/>
    <property type="evidence" value="ECO:0007669"/>
    <property type="project" value="InterPro"/>
</dbReference>
<dbReference type="Gene3D" id="2.60.260.20">
    <property type="entry name" value="Urease metallochaperone UreE, N-terminal domain"/>
    <property type="match status" value="2"/>
</dbReference>
<feature type="compositionally biased region" description="Acidic residues" evidence="1">
    <location>
        <begin position="325"/>
        <end position="388"/>
    </location>
</feature>
<evidence type="ECO:0000259" key="2">
    <source>
        <dbReference type="Pfam" id="PF01556"/>
    </source>
</evidence>
<proteinExistence type="predicted"/>
<evidence type="ECO:0000313" key="3">
    <source>
        <dbReference type="EMBL" id="QHU28802.1"/>
    </source>
</evidence>
<evidence type="ECO:0000256" key="1">
    <source>
        <dbReference type="SAM" id="MobiDB-lite"/>
    </source>
</evidence>
<dbReference type="SUPFAM" id="SSF49493">
    <property type="entry name" value="HSP40/DnaJ peptide-binding domain"/>
    <property type="match status" value="2"/>
</dbReference>
<dbReference type="PANTHER" id="PTHR43888">
    <property type="entry name" value="DNAJ-LIKE-2, ISOFORM A-RELATED"/>
    <property type="match status" value="1"/>
</dbReference>
<dbReference type="Pfam" id="PF01556">
    <property type="entry name" value="DnaJ_C"/>
    <property type="match status" value="1"/>
</dbReference>
<feature type="domain" description="Chaperone DnaJ C-terminal" evidence="2">
    <location>
        <begin position="128"/>
        <end position="291"/>
    </location>
</feature>
<dbReference type="CDD" id="cd10747">
    <property type="entry name" value="DnaJ_C"/>
    <property type="match status" value="1"/>
</dbReference>
<dbReference type="AlphaFoldDB" id="A0A6C0LI19"/>
<name>A0A6C0LI19_9ZZZZ</name>
<feature type="region of interest" description="Disordered" evidence="1">
    <location>
        <begin position="325"/>
        <end position="403"/>
    </location>
</feature>